<keyword evidence="2 5" id="KW-0808">Transferase</keyword>
<proteinExistence type="inferred from homology"/>
<comment type="caution">
    <text evidence="8">The sequence shown here is derived from an EMBL/GenBank/DDBJ whole genome shotgun (WGS) entry which is preliminary data.</text>
</comment>
<evidence type="ECO:0000256" key="3">
    <source>
        <dbReference type="ARBA" id="ARBA00022741"/>
    </source>
</evidence>
<dbReference type="FunFam" id="3.40.50.300:FF:000106">
    <property type="entry name" value="Adenylate kinase mitochondrial"/>
    <property type="match status" value="1"/>
</dbReference>
<evidence type="ECO:0000256" key="5">
    <source>
        <dbReference type="RuleBase" id="RU003330"/>
    </source>
</evidence>
<evidence type="ECO:0000259" key="7">
    <source>
        <dbReference type="Pfam" id="PF05191"/>
    </source>
</evidence>
<evidence type="ECO:0000256" key="1">
    <source>
        <dbReference type="ARBA" id="ARBA00007220"/>
    </source>
</evidence>
<dbReference type="PROSITE" id="PS00113">
    <property type="entry name" value="ADENYLATE_KINASE"/>
    <property type="match status" value="1"/>
</dbReference>
<dbReference type="NCBIfam" id="TIGR01351">
    <property type="entry name" value="adk"/>
    <property type="match status" value="1"/>
</dbReference>
<dbReference type="Pfam" id="PF00406">
    <property type="entry name" value="ADK"/>
    <property type="match status" value="1"/>
</dbReference>
<dbReference type="InterPro" id="IPR000850">
    <property type="entry name" value="Adenylat/UMP-CMP_kin"/>
</dbReference>
<organism evidence="8 9">
    <name type="scientific">Mycena pura</name>
    <dbReference type="NCBI Taxonomy" id="153505"/>
    <lineage>
        <taxon>Eukaryota</taxon>
        <taxon>Fungi</taxon>
        <taxon>Dikarya</taxon>
        <taxon>Basidiomycota</taxon>
        <taxon>Agaricomycotina</taxon>
        <taxon>Agaricomycetes</taxon>
        <taxon>Agaricomycetidae</taxon>
        <taxon>Agaricales</taxon>
        <taxon>Marasmiineae</taxon>
        <taxon>Mycenaceae</taxon>
        <taxon>Mycena</taxon>
    </lineage>
</organism>
<dbReference type="HAMAP" id="MF_00235">
    <property type="entry name" value="Adenylate_kinase_Adk"/>
    <property type="match status" value="1"/>
</dbReference>
<keyword evidence="9" id="KW-1185">Reference proteome</keyword>
<dbReference type="Gene3D" id="3.40.50.300">
    <property type="entry name" value="P-loop containing nucleotide triphosphate hydrolases"/>
    <property type="match status" value="1"/>
</dbReference>
<dbReference type="AlphaFoldDB" id="A0AAD6VTL7"/>
<evidence type="ECO:0000256" key="4">
    <source>
        <dbReference type="ARBA" id="ARBA00022777"/>
    </source>
</evidence>
<dbReference type="EMBL" id="JARJCW010000011">
    <property type="protein sequence ID" value="KAJ7219330.1"/>
    <property type="molecule type" value="Genomic_DNA"/>
</dbReference>
<dbReference type="InterPro" id="IPR036193">
    <property type="entry name" value="ADK_active_lid_dom_sf"/>
</dbReference>
<evidence type="ECO:0000256" key="2">
    <source>
        <dbReference type="ARBA" id="ARBA00022679"/>
    </source>
</evidence>
<reference evidence="8" key="1">
    <citation type="submission" date="2023-03" db="EMBL/GenBank/DDBJ databases">
        <title>Massive genome expansion in bonnet fungi (Mycena s.s.) driven by repeated elements and novel gene families across ecological guilds.</title>
        <authorList>
            <consortium name="Lawrence Berkeley National Laboratory"/>
            <person name="Harder C.B."/>
            <person name="Miyauchi S."/>
            <person name="Viragh M."/>
            <person name="Kuo A."/>
            <person name="Thoen E."/>
            <person name="Andreopoulos B."/>
            <person name="Lu D."/>
            <person name="Skrede I."/>
            <person name="Drula E."/>
            <person name="Henrissat B."/>
            <person name="Morin E."/>
            <person name="Kohler A."/>
            <person name="Barry K."/>
            <person name="LaButti K."/>
            <person name="Morin E."/>
            <person name="Salamov A."/>
            <person name="Lipzen A."/>
            <person name="Mereny Z."/>
            <person name="Hegedus B."/>
            <person name="Baldrian P."/>
            <person name="Stursova M."/>
            <person name="Weitz H."/>
            <person name="Taylor A."/>
            <person name="Grigoriev I.V."/>
            <person name="Nagy L.G."/>
            <person name="Martin F."/>
            <person name="Kauserud H."/>
        </authorList>
    </citation>
    <scope>NUCLEOTIDE SEQUENCE</scope>
    <source>
        <strain evidence="8">9144</strain>
    </source>
</reference>
<feature type="domain" description="Adenylate kinase active site lid" evidence="7">
    <location>
        <begin position="174"/>
        <end position="209"/>
    </location>
</feature>
<sequence length="320" mass="35628">MQAFRRQPSTSGARRRSIGYSAASHRALPFFLNTLRAGVHAERDQGKFLRLVIFGKPGAGKGTLSARLVKKYDIEPLSTGDLLRQHIAERTEIGQQAEEIVAQGKLLPDDVMLKIVASKLDNIRTKHWILDGFPRTVGQGKLLDAHLSKQGTPLSLVINLDVPDDVILSRISDRWVHLPSGRVYNNSYNPPKVDGFDDETGEPLTKRPDDSPEIFARRLTQFYASTSPLVAYYTKAAQKPMRLPPAHHHQHPHQLVFPPAHRLLLNTLSGTTSDEIWPQLDGVVRSSFPALKERTDVRHRHSLSDAVVSSDLSAVSRGES</sequence>
<dbReference type="InterPro" id="IPR006259">
    <property type="entry name" value="Adenyl_kin_sub"/>
</dbReference>
<feature type="region of interest" description="Disordered" evidence="6">
    <location>
        <begin position="189"/>
        <end position="210"/>
    </location>
</feature>
<dbReference type="Pfam" id="PF05191">
    <property type="entry name" value="ADK_lid"/>
    <property type="match status" value="1"/>
</dbReference>
<keyword evidence="3" id="KW-0547">Nucleotide-binding</keyword>
<accession>A0AAD6VTL7</accession>
<protein>
    <submittedName>
        <fullName evidence="8">Adenylate kinase</fullName>
    </submittedName>
</protein>
<evidence type="ECO:0000313" key="9">
    <source>
        <dbReference type="Proteomes" id="UP001219525"/>
    </source>
</evidence>
<dbReference type="InterPro" id="IPR033690">
    <property type="entry name" value="Adenylat_kinase_CS"/>
</dbReference>
<comment type="similarity">
    <text evidence="1 5">Belongs to the adenylate kinase family.</text>
</comment>
<dbReference type="CDD" id="cd01428">
    <property type="entry name" value="ADK"/>
    <property type="match status" value="1"/>
</dbReference>
<name>A0AAD6VTL7_9AGAR</name>
<dbReference type="InterPro" id="IPR007862">
    <property type="entry name" value="Adenylate_kinase_lid-dom"/>
</dbReference>
<dbReference type="GO" id="GO:0004017">
    <property type="term" value="F:AMP kinase activity"/>
    <property type="evidence" value="ECO:0007669"/>
    <property type="project" value="InterPro"/>
</dbReference>
<gene>
    <name evidence="8" type="ORF">GGX14DRAFT_591604</name>
</gene>
<evidence type="ECO:0000256" key="6">
    <source>
        <dbReference type="SAM" id="MobiDB-lite"/>
    </source>
</evidence>
<dbReference type="PRINTS" id="PR00094">
    <property type="entry name" value="ADENYLTKNASE"/>
</dbReference>
<dbReference type="GO" id="GO:0005524">
    <property type="term" value="F:ATP binding"/>
    <property type="evidence" value="ECO:0007669"/>
    <property type="project" value="InterPro"/>
</dbReference>
<dbReference type="SUPFAM" id="SSF57774">
    <property type="entry name" value="Microbial and mitochondrial ADK, insert 'zinc finger' domain"/>
    <property type="match status" value="1"/>
</dbReference>
<evidence type="ECO:0000313" key="8">
    <source>
        <dbReference type="EMBL" id="KAJ7219330.1"/>
    </source>
</evidence>
<keyword evidence="4 5" id="KW-0418">Kinase</keyword>
<dbReference type="Proteomes" id="UP001219525">
    <property type="component" value="Unassembled WGS sequence"/>
</dbReference>
<dbReference type="InterPro" id="IPR027417">
    <property type="entry name" value="P-loop_NTPase"/>
</dbReference>
<dbReference type="SUPFAM" id="SSF52540">
    <property type="entry name" value="P-loop containing nucleoside triphosphate hydrolases"/>
    <property type="match status" value="1"/>
</dbReference>
<dbReference type="PANTHER" id="PTHR23359">
    <property type="entry name" value="NUCLEOTIDE KINASE"/>
    <property type="match status" value="1"/>
</dbReference>